<dbReference type="Proteomes" id="UP000193307">
    <property type="component" value="Unassembled WGS sequence"/>
</dbReference>
<keyword evidence="1" id="KW-0812">Transmembrane</keyword>
<gene>
    <name evidence="2" type="ORF">PAM7971_00843</name>
</gene>
<name>A0A1Y5RTK6_9RHOB</name>
<organism evidence="2 3">
    <name type="scientific">Pacificibacter marinus</name>
    <dbReference type="NCBI Taxonomy" id="658057"/>
    <lineage>
        <taxon>Bacteria</taxon>
        <taxon>Pseudomonadati</taxon>
        <taxon>Pseudomonadota</taxon>
        <taxon>Alphaproteobacteria</taxon>
        <taxon>Rhodobacterales</taxon>
        <taxon>Roseobacteraceae</taxon>
        <taxon>Pacificibacter</taxon>
    </lineage>
</organism>
<evidence type="ECO:0000313" key="3">
    <source>
        <dbReference type="Proteomes" id="UP000193307"/>
    </source>
</evidence>
<keyword evidence="3" id="KW-1185">Reference proteome</keyword>
<dbReference type="EMBL" id="FWFW01000002">
    <property type="protein sequence ID" value="SLN24853.1"/>
    <property type="molecule type" value="Genomic_DNA"/>
</dbReference>
<proteinExistence type="predicted"/>
<dbReference type="AlphaFoldDB" id="A0A1Y5RTK6"/>
<sequence>MIVILLAIIGAALGWRIASKREGNRLDKLQYAAALMLGFSVIGLFLTLIIDTFI</sequence>
<evidence type="ECO:0008006" key="4">
    <source>
        <dbReference type="Google" id="ProtNLM"/>
    </source>
</evidence>
<dbReference type="STRING" id="658057.SAMN04488032_102243"/>
<feature type="transmembrane region" description="Helical" evidence="1">
    <location>
        <begin position="29"/>
        <end position="50"/>
    </location>
</feature>
<keyword evidence="1" id="KW-1133">Transmembrane helix</keyword>
<keyword evidence="1" id="KW-0472">Membrane</keyword>
<reference evidence="2 3" key="1">
    <citation type="submission" date="2017-03" db="EMBL/GenBank/DDBJ databases">
        <authorList>
            <person name="Afonso C.L."/>
            <person name="Miller P.J."/>
            <person name="Scott M.A."/>
            <person name="Spackman E."/>
            <person name="Goraichik I."/>
            <person name="Dimitrov K.M."/>
            <person name="Suarez D.L."/>
            <person name="Swayne D.E."/>
        </authorList>
    </citation>
    <scope>NUCLEOTIDE SEQUENCE [LARGE SCALE GENOMIC DNA]</scope>
    <source>
        <strain evidence="2 3">CECT 7971</strain>
    </source>
</reference>
<dbReference type="RefSeq" id="WP_085847739.1">
    <property type="nucleotide sequence ID" value="NZ_FNZV01000002.1"/>
</dbReference>
<evidence type="ECO:0000313" key="2">
    <source>
        <dbReference type="EMBL" id="SLN24853.1"/>
    </source>
</evidence>
<protein>
    <recommendedName>
        <fullName evidence="4">Apolipoprotein acyltransferase</fullName>
    </recommendedName>
</protein>
<dbReference type="OrthoDB" id="7876494at2"/>
<evidence type="ECO:0000256" key="1">
    <source>
        <dbReference type="SAM" id="Phobius"/>
    </source>
</evidence>
<accession>A0A1Y5RTK6</accession>